<comment type="caution">
    <text evidence="1">The sequence shown here is derived from an EMBL/GenBank/DDBJ whole genome shotgun (WGS) entry which is preliminary data.</text>
</comment>
<dbReference type="SUPFAM" id="SSF47598">
    <property type="entry name" value="Ribbon-helix-helix"/>
    <property type="match status" value="1"/>
</dbReference>
<evidence type="ECO:0000313" key="1">
    <source>
        <dbReference type="EMBL" id="KJV09325.1"/>
    </source>
</evidence>
<sequence length="61" mass="6971">MLTVRVEAELERRLANLARATGRTKSHYAREAIMRLLAEKEAPIRETPSVPMPRFQPVVGR</sequence>
<dbReference type="OrthoDB" id="9812023at2"/>
<accession>A0A0F3IRE3</accession>
<gene>
    <name evidence="1" type="ORF">VZ95_12190</name>
</gene>
<name>A0A0F3IRE3_9PROT</name>
<organism evidence="1 2">
    <name type="scientific">Elstera litoralis</name>
    <dbReference type="NCBI Taxonomy" id="552518"/>
    <lineage>
        <taxon>Bacteria</taxon>
        <taxon>Pseudomonadati</taxon>
        <taxon>Pseudomonadota</taxon>
        <taxon>Alphaproteobacteria</taxon>
        <taxon>Rhodospirillales</taxon>
        <taxon>Rhodospirillaceae</taxon>
        <taxon>Elstera</taxon>
    </lineage>
</organism>
<evidence type="ECO:0000313" key="2">
    <source>
        <dbReference type="Proteomes" id="UP000033774"/>
    </source>
</evidence>
<dbReference type="EMBL" id="LAJY01000302">
    <property type="protein sequence ID" value="KJV09325.1"/>
    <property type="molecule type" value="Genomic_DNA"/>
</dbReference>
<dbReference type="InterPro" id="IPR010985">
    <property type="entry name" value="Ribbon_hlx_hlx"/>
</dbReference>
<dbReference type="GO" id="GO:0006355">
    <property type="term" value="P:regulation of DNA-templated transcription"/>
    <property type="evidence" value="ECO:0007669"/>
    <property type="project" value="InterPro"/>
</dbReference>
<keyword evidence="2" id="KW-1185">Reference proteome</keyword>
<dbReference type="Proteomes" id="UP000033774">
    <property type="component" value="Unassembled WGS sequence"/>
</dbReference>
<protein>
    <submittedName>
        <fullName evidence="1">Uncharacterized protein</fullName>
    </submittedName>
</protein>
<proteinExistence type="predicted"/>
<dbReference type="AlphaFoldDB" id="A0A0F3IRE3"/>
<reference evidence="1 2" key="1">
    <citation type="submission" date="2015-03" db="EMBL/GenBank/DDBJ databases">
        <title>Draft genome sequence of Elstera litoralis.</title>
        <authorList>
            <person name="Rahalkar M.C."/>
            <person name="Dhakephalkar P.K."/>
            <person name="Pore S.D."/>
            <person name="Arora P."/>
            <person name="Kapse N.G."/>
            <person name="Pandit P.S."/>
        </authorList>
    </citation>
    <scope>NUCLEOTIDE SEQUENCE [LARGE SCALE GENOMIC DNA]</scope>
    <source>
        <strain evidence="1 2">Dia-1</strain>
    </source>
</reference>